<protein>
    <recommendedName>
        <fullName evidence="1">DUF4989 domain-containing protein</fullName>
    </recommendedName>
</protein>
<dbReference type="Proteomes" id="UP000007995">
    <property type="component" value="Unassembled WGS sequence"/>
</dbReference>
<gene>
    <name evidence="2" type="ORF">HMPREF1057_00961</name>
</gene>
<dbReference type="Pfam" id="PF16379">
    <property type="entry name" value="DUF4989"/>
    <property type="match status" value="1"/>
</dbReference>
<feature type="domain" description="DUF4989" evidence="1">
    <location>
        <begin position="23"/>
        <end position="314"/>
    </location>
</feature>
<name>K5CQM9_9BACE</name>
<evidence type="ECO:0000313" key="3">
    <source>
        <dbReference type="Proteomes" id="UP000007995"/>
    </source>
</evidence>
<organism evidence="2 3">
    <name type="scientific">Bacteroides finegoldii CL09T03C10</name>
    <dbReference type="NCBI Taxonomy" id="997888"/>
    <lineage>
        <taxon>Bacteria</taxon>
        <taxon>Pseudomonadati</taxon>
        <taxon>Bacteroidota</taxon>
        <taxon>Bacteroidia</taxon>
        <taxon>Bacteroidales</taxon>
        <taxon>Bacteroidaceae</taxon>
        <taxon>Bacteroides</taxon>
    </lineage>
</organism>
<comment type="caution">
    <text evidence="2">The sequence shown here is derived from an EMBL/GenBank/DDBJ whole genome shotgun (WGS) entry which is preliminary data.</text>
</comment>
<dbReference type="EMBL" id="AGXW01000002">
    <property type="protein sequence ID" value="EKJ92126.1"/>
    <property type="molecule type" value="Genomic_DNA"/>
</dbReference>
<dbReference type="PROSITE" id="PS51257">
    <property type="entry name" value="PROKAR_LIPOPROTEIN"/>
    <property type="match status" value="1"/>
</dbReference>
<dbReference type="Gene3D" id="2.60.120.260">
    <property type="entry name" value="Galactose-binding domain-like"/>
    <property type="match status" value="1"/>
</dbReference>
<dbReference type="InterPro" id="IPR032152">
    <property type="entry name" value="DUF4989"/>
</dbReference>
<dbReference type="OrthoDB" id="1046148at2"/>
<sequence length="464" mass="52106">MKYYHIISLTCILLIGVLVIIGCKEDEELNLVSYPDNFANIVITDVEDPASVVTINAVYNIDGTLLLDKEIPRNFSFRLHTPSPEEAQIKFSPYTENIPDELLNISLEKSSIPVGNTDVSVDVTLNEEEFLEMAKLNYEAETYEFGLKAEVEGYRMGQTASIGKVVINKSAYLSTCFLDTEAPETFIRNYVDGQIVNAENITQRIKVALDRPAQQNVKILLDAVFSPVVGTEFLDDIIINNGENVIIPAGQTSVEFDWVLTHDFLCTNDEQESYTITLQLGLESMDDKVVLDRRKKEIALQVEKMVKNLEWTSSLDGYNKISSSGWSATVTPAPTTGNGNGLVDGKEHNGPTFWTDESVTGVIDMQSNQSVSGIEFVYNTYMTEPDPIQKVYFRDMQFAVSTNGKDWVDLGKIDVEETAWKPNYRIYFKLLSPASARYLKFIVSPRAGKRLNLAIGELRIYKKE</sequence>
<reference evidence="2 3" key="1">
    <citation type="submission" date="2012-02" db="EMBL/GenBank/DDBJ databases">
        <title>The Genome Sequence of Bacteroides finegoldii CL09T03C10.</title>
        <authorList>
            <consortium name="The Broad Institute Genome Sequencing Platform"/>
            <person name="Earl A."/>
            <person name="Ward D."/>
            <person name="Feldgarden M."/>
            <person name="Gevers D."/>
            <person name="Zitomersky N.L."/>
            <person name="Coyne M.J."/>
            <person name="Comstock L.E."/>
            <person name="Young S.K."/>
            <person name="Zeng Q."/>
            <person name="Gargeya S."/>
            <person name="Fitzgerald M."/>
            <person name="Haas B."/>
            <person name="Abouelleil A."/>
            <person name="Alvarado L."/>
            <person name="Arachchi H.M."/>
            <person name="Berlin A."/>
            <person name="Chapman S.B."/>
            <person name="Gearin G."/>
            <person name="Goldberg J."/>
            <person name="Griggs A."/>
            <person name="Gujja S."/>
            <person name="Hansen M."/>
            <person name="Heiman D."/>
            <person name="Howarth C."/>
            <person name="Larimer J."/>
            <person name="Lui A."/>
            <person name="MacDonald P.J.P."/>
            <person name="McCowen C."/>
            <person name="Montmayeur A."/>
            <person name="Murphy C."/>
            <person name="Neiman D."/>
            <person name="Pearson M."/>
            <person name="Priest M."/>
            <person name="Roberts A."/>
            <person name="Saif S."/>
            <person name="Shea T."/>
            <person name="Sisk P."/>
            <person name="Stolte C."/>
            <person name="Sykes S."/>
            <person name="Wortman J."/>
            <person name="Nusbaum C."/>
            <person name="Birren B."/>
        </authorList>
    </citation>
    <scope>NUCLEOTIDE SEQUENCE [LARGE SCALE GENOMIC DNA]</scope>
    <source>
        <strain evidence="2 3">CL09T03C10</strain>
    </source>
</reference>
<dbReference type="RefSeq" id="WP_007760084.1">
    <property type="nucleotide sequence ID" value="NZ_AKBZ01000005.1"/>
</dbReference>
<dbReference type="InterPro" id="IPR008979">
    <property type="entry name" value="Galactose-bd-like_sf"/>
</dbReference>
<proteinExistence type="predicted"/>
<accession>K5CQM9</accession>
<dbReference type="AlphaFoldDB" id="K5CQM9"/>
<evidence type="ECO:0000313" key="2">
    <source>
        <dbReference type="EMBL" id="EKJ92126.1"/>
    </source>
</evidence>
<evidence type="ECO:0000259" key="1">
    <source>
        <dbReference type="Pfam" id="PF16379"/>
    </source>
</evidence>
<dbReference type="HOGENOM" id="CLU_616307_0_0_10"/>
<dbReference type="SUPFAM" id="SSF49785">
    <property type="entry name" value="Galactose-binding domain-like"/>
    <property type="match status" value="1"/>
</dbReference>